<sequence>MPLFDLNKKGFSLPLSCRDHKGKYVRLTKELTSRYGAPAE</sequence>
<gene>
    <name evidence="1" type="ORF">Cabys_941</name>
</gene>
<organism evidence="1 2">
    <name type="scientific">Caldithrix abyssi DSM 13497</name>
    <dbReference type="NCBI Taxonomy" id="880073"/>
    <lineage>
        <taxon>Bacteria</taxon>
        <taxon>Pseudomonadati</taxon>
        <taxon>Calditrichota</taxon>
        <taxon>Calditrichia</taxon>
        <taxon>Calditrichales</taxon>
        <taxon>Calditrichaceae</taxon>
        <taxon>Caldithrix</taxon>
    </lineage>
</organism>
<evidence type="ECO:0000313" key="2">
    <source>
        <dbReference type="Proteomes" id="UP000183868"/>
    </source>
</evidence>
<dbReference type="Proteomes" id="UP000183868">
    <property type="component" value="Chromosome"/>
</dbReference>
<dbReference type="EMBL" id="CP018099">
    <property type="protein sequence ID" value="APF17692.1"/>
    <property type="molecule type" value="Genomic_DNA"/>
</dbReference>
<evidence type="ECO:0000313" key="1">
    <source>
        <dbReference type="EMBL" id="APF17692.1"/>
    </source>
</evidence>
<name>A0A1J1C5J8_CALAY</name>
<reference evidence="1 2" key="1">
    <citation type="submission" date="2016-11" db="EMBL/GenBank/DDBJ databases">
        <title>Genomic analysis of Caldithrix abyssi and proposal of a novel bacterial phylum Caldithrichaeota.</title>
        <authorList>
            <person name="Kublanov I."/>
            <person name="Sigalova O."/>
            <person name="Gavrilov S."/>
            <person name="Lebedinsky A."/>
            <person name="Ivanova N."/>
            <person name="Daum C."/>
            <person name="Reddy T."/>
            <person name="Klenk H.P."/>
            <person name="Goker M."/>
            <person name="Reva O."/>
            <person name="Miroshnichenko M."/>
            <person name="Kyprides N."/>
            <person name="Woyke T."/>
            <person name="Gelfand M."/>
        </authorList>
    </citation>
    <scope>NUCLEOTIDE SEQUENCE [LARGE SCALE GENOMIC DNA]</scope>
    <source>
        <strain evidence="1 2">LF13</strain>
    </source>
</reference>
<dbReference type="KEGG" id="caby:Cabys_941"/>
<accession>A0A1J1C5J8</accession>
<dbReference type="AlphaFoldDB" id="A0A1J1C5J8"/>
<proteinExistence type="predicted"/>
<protein>
    <submittedName>
        <fullName evidence="1">Uncharacterized protein</fullName>
    </submittedName>
</protein>